<dbReference type="CDD" id="cd06267">
    <property type="entry name" value="PBP1_LacI_sugar_binding-like"/>
    <property type="match status" value="1"/>
</dbReference>
<dbReference type="InterPro" id="IPR028082">
    <property type="entry name" value="Peripla_BP_I"/>
</dbReference>
<dbReference type="RefSeq" id="WP_021199233.1">
    <property type="nucleotide sequence ID" value="NZ_ATAO01000135.1"/>
</dbReference>
<evidence type="ECO:0000256" key="2">
    <source>
        <dbReference type="ARBA" id="ARBA00023125"/>
    </source>
</evidence>
<keyword evidence="1" id="KW-0805">Transcription regulation</keyword>
<dbReference type="PRINTS" id="PR00036">
    <property type="entry name" value="HTHLACI"/>
</dbReference>
<comment type="caution">
    <text evidence="6">The sequence shown here is derived from an EMBL/GenBank/DDBJ whole genome shotgun (WGS) entry which is preliminary data.</text>
</comment>
<evidence type="ECO:0000313" key="6">
    <source>
        <dbReference type="EMBL" id="EQM80763.1"/>
    </source>
</evidence>
<dbReference type="InterPro" id="IPR010982">
    <property type="entry name" value="Lambda_DNA-bd_dom_sf"/>
</dbReference>
<dbReference type="Pfam" id="PF13377">
    <property type="entry name" value="Peripla_BP_3"/>
    <property type="match status" value="1"/>
</dbReference>
<proteinExistence type="predicted"/>
<organism evidence="6 7">
    <name type="scientific">Microbacterium maritypicum MF109</name>
    <dbReference type="NCBI Taxonomy" id="1333857"/>
    <lineage>
        <taxon>Bacteria</taxon>
        <taxon>Bacillati</taxon>
        <taxon>Actinomycetota</taxon>
        <taxon>Actinomycetes</taxon>
        <taxon>Micrococcales</taxon>
        <taxon>Microbacteriaceae</taxon>
        <taxon>Microbacterium</taxon>
    </lineage>
</organism>
<dbReference type="GO" id="GO:0003700">
    <property type="term" value="F:DNA-binding transcription factor activity"/>
    <property type="evidence" value="ECO:0007669"/>
    <property type="project" value="TreeGrafter"/>
</dbReference>
<evidence type="ECO:0000256" key="1">
    <source>
        <dbReference type="ARBA" id="ARBA00023015"/>
    </source>
</evidence>
<dbReference type="InterPro" id="IPR046335">
    <property type="entry name" value="LacI/GalR-like_sensor"/>
</dbReference>
<dbReference type="PROSITE" id="PS50932">
    <property type="entry name" value="HTH_LACI_2"/>
    <property type="match status" value="1"/>
</dbReference>
<dbReference type="EMBL" id="ATAO01000135">
    <property type="protein sequence ID" value="EQM80763.1"/>
    <property type="molecule type" value="Genomic_DNA"/>
</dbReference>
<dbReference type="Pfam" id="PF00356">
    <property type="entry name" value="LacI"/>
    <property type="match status" value="1"/>
</dbReference>
<dbReference type="AlphaFoldDB" id="T5KCL1"/>
<dbReference type="Gene3D" id="1.10.260.40">
    <property type="entry name" value="lambda repressor-like DNA-binding domains"/>
    <property type="match status" value="1"/>
</dbReference>
<sequence length="331" mass="34610">MSPRATIEEVASAAGVSRSTVSRVVNGSTAVSPEALAAVRAAIDELNYVPNRAARSLASRQTHAIALIVPEDTTRFFGDPFFAAIVAGITGALGGSDYLLNLLIASDDPGDKMTSFVRNGGVDGALIVSHHTSDAFIDRIADAVPVVFGGRPVRRHDGDYVVDVDNVAGAKHATQRLIDIGRTRIATISGPLTMVASEDRVQGFRAALADAGLAPYAEEEGDYSEASGAEAARRLLDGGRPDAIFVASDLMARGALTALRSAGVRVPEDIALVGFDDSSVALTTDPQLTTMRQPMYAQGEAMARILLSRLAGEDPPTTTILPTELVIRASA</sequence>
<evidence type="ECO:0000259" key="4">
    <source>
        <dbReference type="PROSITE" id="PS50932"/>
    </source>
</evidence>
<feature type="domain" description="HTH lacI-type" evidence="4">
    <location>
        <begin position="5"/>
        <end position="59"/>
    </location>
</feature>
<evidence type="ECO:0000259" key="5">
    <source>
        <dbReference type="PROSITE" id="PS50943"/>
    </source>
</evidence>
<dbReference type="SMART" id="SM00354">
    <property type="entry name" value="HTH_LACI"/>
    <property type="match status" value="1"/>
</dbReference>
<dbReference type="PANTHER" id="PTHR30146">
    <property type="entry name" value="LACI-RELATED TRANSCRIPTIONAL REPRESSOR"/>
    <property type="match status" value="1"/>
</dbReference>
<dbReference type="PATRIC" id="fig|1333857.3.peg.1263"/>
<dbReference type="GO" id="GO:0000976">
    <property type="term" value="F:transcription cis-regulatory region binding"/>
    <property type="evidence" value="ECO:0007669"/>
    <property type="project" value="TreeGrafter"/>
</dbReference>
<feature type="domain" description="HTH cro/C1-type" evidence="5">
    <location>
        <begin position="6"/>
        <end position="49"/>
    </location>
</feature>
<dbReference type="CDD" id="cd01392">
    <property type="entry name" value="HTH_LacI"/>
    <property type="match status" value="1"/>
</dbReference>
<dbReference type="PROSITE" id="PS50943">
    <property type="entry name" value="HTH_CROC1"/>
    <property type="match status" value="1"/>
</dbReference>
<accession>T5KCL1</accession>
<reference evidence="6 7" key="1">
    <citation type="journal article" date="2013" name="Genome Announc.">
        <title>Whole-genome sequences of five oyster-associated bacteria show potential for crude oil hydrocarbon degradation.</title>
        <authorList>
            <person name="Chauhan A."/>
            <person name="Green S."/>
            <person name="Pathak A."/>
            <person name="Thomas J."/>
            <person name="Venkatramanan R."/>
        </authorList>
    </citation>
    <scope>NUCLEOTIDE SEQUENCE [LARGE SCALE GENOMIC DNA]</scope>
    <source>
        <strain evidence="6 7">MF109</strain>
    </source>
</reference>
<dbReference type="PANTHER" id="PTHR30146:SF109">
    <property type="entry name" value="HTH-TYPE TRANSCRIPTIONAL REGULATOR GALS"/>
    <property type="match status" value="1"/>
</dbReference>
<dbReference type="Proteomes" id="UP000016033">
    <property type="component" value="Unassembled WGS sequence"/>
</dbReference>
<evidence type="ECO:0000256" key="3">
    <source>
        <dbReference type="ARBA" id="ARBA00023163"/>
    </source>
</evidence>
<gene>
    <name evidence="6" type="ORF">L687_14795</name>
</gene>
<dbReference type="PROSITE" id="PS00356">
    <property type="entry name" value="HTH_LACI_1"/>
    <property type="match status" value="1"/>
</dbReference>
<keyword evidence="2" id="KW-0238">DNA-binding</keyword>
<evidence type="ECO:0000313" key="7">
    <source>
        <dbReference type="Proteomes" id="UP000016033"/>
    </source>
</evidence>
<dbReference type="SUPFAM" id="SSF53822">
    <property type="entry name" value="Periplasmic binding protein-like I"/>
    <property type="match status" value="1"/>
</dbReference>
<dbReference type="InterPro" id="IPR001387">
    <property type="entry name" value="Cro/C1-type_HTH"/>
</dbReference>
<name>T5KCL1_MICMQ</name>
<keyword evidence="3" id="KW-0804">Transcription</keyword>
<dbReference type="Gene3D" id="3.40.50.2300">
    <property type="match status" value="2"/>
</dbReference>
<dbReference type="SUPFAM" id="SSF47413">
    <property type="entry name" value="lambda repressor-like DNA-binding domains"/>
    <property type="match status" value="1"/>
</dbReference>
<protein>
    <submittedName>
        <fullName evidence="6">Uncharacterized protein</fullName>
    </submittedName>
</protein>
<dbReference type="InterPro" id="IPR000843">
    <property type="entry name" value="HTH_LacI"/>
</dbReference>